<evidence type="ECO:0000256" key="6">
    <source>
        <dbReference type="ARBA" id="ARBA00035292"/>
    </source>
</evidence>
<dbReference type="OrthoDB" id="9788336at2"/>
<evidence type="ECO:0000256" key="7">
    <source>
        <dbReference type="HAMAP-Rule" id="MF_00503"/>
    </source>
</evidence>
<gene>
    <name evidence="7" type="primary">rplI</name>
    <name evidence="10" type="ORF">ADN00_13890</name>
</gene>
<dbReference type="GO" id="GO:0003735">
    <property type="term" value="F:structural constituent of ribosome"/>
    <property type="evidence" value="ECO:0007669"/>
    <property type="project" value="InterPro"/>
</dbReference>
<dbReference type="Pfam" id="PF03948">
    <property type="entry name" value="Ribosomal_L9_C"/>
    <property type="match status" value="1"/>
</dbReference>
<dbReference type="AlphaFoldDB" id="A0A0N8GM58"/>
<dbReference type="SUPFAM" id="SSF55653">
    <property type="entry name" value="Ribosomal protein L9 C-domain"/>
    <property type="match status" value="1"/>
</dbReference>
<proteinExistence type="inferred from homology"/>
<evidence type="ECO:0000256" key="1">
    <source>
        <dbReference type="ARBA" id="ARBA00010605"/>
    </source>
</evidence>
<protein>
    <recommendedName>
        <fullName evidence="6 7">Large ribosomal subunit protein bL9</fullName>
    </recommendedName>
</protein>
<dbReference type="SUPFAM" id="SSF55658">
    <property type="entry name" value="L9 N-domain-like"/>
    <property type="match status" value="1"/>
</dbReference>
<evidence type="ECO:0000256" key="3">
    <source>
        <dbReference type="ARBA" id="ARBA00022884"/>
    </source>
</evidence>
<keyword evidence="3 7" id="KW-0694">RNA-binding</keyword>
<comment type="function">
    <text evidence="7">Binds to the 23S rRNA.</text>
</comment>
<dbReference type="STRING" id="1134406.ADN00_13890"/>
<dbReference type="GO" id="GO:0005840">
    <property type="term" value="C:ribosome"/>
    <property type="evidence" value="ECO:0007669"/>
    <property type="project" value="UniProtKB-KW"/>
</dbReference>
<dbReference type="Pfam" id="PF01281">
    <property type="entry name" value="Ribosomal_L9_N"/>
    <property type="match status" value="1"/>
</dbReference>
<dbReference type="Proteomes" id="UP000050417">
    <property type="component" value="Unassembled WGS sequence"/>
</dbReference>
<dbReference type="NCBIfam" id="TIGR00158">
    <property type="entry name" value="L9"/>
    <property type="match status" value="1"/>
</dbReference>
<reference evidence="10 11" key="1">
    <citation type="submission" date="2015-07" db="EMBL/GenBank/DDBJ databases">
        <title>Genome sequence of Ornatilinea apprima DSM 23815.</title>
        <authorList>
            <person name="Hemp J."/>
            <person name="Ward L.M."/>
            <person name="Pace L.A."/>
            <person name="Fischer W.W."/>
        </authorList>
    </citation>
    <scope>NUCLEOTIDE SEQUENCE [LARGE SCALE GENOMIC DNA]</scope>
    <source>
        <strain evidence="10 11">P3M-1</strain>
    </source>
</reference>
<dbReference type="InterPro" id="IPR036935">
    <property type="entry name" value="Ribosomal_bL9_N_sf"/>
</dbReference>
<comment type="similarity">
    <text evidence="1 7">Belongs to the bacterial ribosomal protein bL9 family.</text>
</comment>
<dbReference type="InterPro" id="IPR020069">
    <property type="entry name" value="Ribosomal_bL9_C"/>
</dbReference>
<evidence type="ECO:0000256" key="8">
    <source>
        <dbReference type="SAM" id="MobiDB-lite"/>
    </source>
</evidence>
<dbReference type="PATRIC" id="fig|1134406.4.peg.1356"/>
<feature type="compositionally biased region" description="Low complexity" evidence="8">
    <location>
        <begin position="151"/>
        <end position="161"/>
    </location>
</feature>
<dbReference type="RefSeq" id="WP_075063623.1">
    <property type="nucleotide sequence ID" value="NZ_LGCL01000032.1"/>
</dbReference>
<feature type="region of interest" description="Disordered" evidence="8">
    <location>
        <begin position="151"/>
        <end position="173"/>
    </location>
</feature>
<name>A0A0N8GM58_9CHLR</name>
<dbReference type="GO" id="GO:0006412">
    <property type="term" value="P:translation"/>
    <property type="evidence" value="ECO:0007669"/>
    <property type="project" value="UniProtKB-UniRule"/>
</dbReference>
<keyword evidence="5 7" id="KW-0687">Ribonucleoprotein</keyword>
<dbReference type="PROSITE" id="PS00651">
    <property type="entry name" value="RIBOSOMAL_L9"/>
    <property type="match status" value="1"/>
</dbReference>
<accession>A0A0N8GM58</accession>
<dbReference type="EMBL" id="LGCL01000032">
    <property type="protein sequence ID" value="KPL74378.1"/>
    <property type="molecule type" value="Genomic_DNA"/>
</dbReference>
<organism evidence="10 11">
    <name type="scientific">Ornatilinea apprima</name>
    <dbReference type="NCBI Taxonomy" id="1134406"/>
    <lineage>
        <taxon>Bacteria</taxon>
        <taxon>Bacillati</taxon>
        <taxon>Chloroflexota</taxon>
        <taxon>Anaerolineae</taxon>
        <taxon>Anaerolineales</taxon>
        <taxon>Anaerolineaceae</taxon>
        <taxon>Ornatilinea</taxon>
    </lineage>
</organism>
<feature type="compositionally biased region" description="Acidic residues" evidence="8">
    <location>
        <begin position="162"/>
        <end position="173"/>
    </location>
</feature>
<dbReference type="InterPro" id="IPR020594">
    <property type="entry name" value="Ribosomal_bL9_bac/chp"/>
</dbReference>
<evidence type="ECO:0000313" key="11">
    <source>
        <dbReference type="Proteomes" id="UP000050417"/>
    </source>
</evidence>
<dbReference type="HAMAP" id="MF_00503">
    <property type="entry name" value="Ribosomal_bL9"/>
    <property type="match status" value="1"/>
</dbReference>
<evidence type="ECO:0000259" key="9">
    <source>
        <dbReference type="PROSITE" id="PS00651"/>
    </source>
</evidence>
<dbReference type="GO" id="GO:1990904">
    <property type="term" value="C:ribonucleoprotein complex"/>
    <property type="evidence" value="ECO:0007669"/>
    <property type="project" value="UniProtKB-KW"/>
</dbReference>
<dbReference type="PANTHER" id="PTHR21368">
    <property type="entry name" value="50S RIBOSOMAL PROTEIN L9"/>
    <property type="match status" value="1"/>
</dbReference>
<dbReference type="InterPro" id="IPR020070">
    <property type="entry name" value="Ribosomal_bL9_N"/>
</dbReference>
<dbReference type="Gene3D" id="3.10.430.100">
    <property type="entry name" value="Ribosomal protein L9, C-terminal domain"/>
    <property type="match status" value="1"/>
</dbReference>
<keyword evidence="11" id="KW-1185">Reference proteome</keyword>
<dbReference type="GO" id="GO:0019843">
    <property type="term" value="F:rRNA binding"/>
    <property type="evidence" value="ECO:0007669"/>
    <property type="project" value="UniProtKB-UniRule"/>
</dbReference>
<evidence type="ECO:0000313" key="10">
    <source>
        <dbReference type="EMBL" id="KPL74378.1"/>
    </source>
</evidence>
<comment type="caution">
    <text evidence="10">The sequence shown here is derived from an EMBL/GenBank/DDBJ whole genome shotgun (WGS) entry which is preliminary data.</text>
</comment>
<evidence type="ECO:0000256" key="4">
    <source>
        <dbReference type="ARBA" id="ARBA00022980"/>
    </source>
</evidence>
<keyword evidence="4 7" id="KW-0689">Ribosomal protein</keyword>
<keyword evidence="2 7" id="KW-0699">rRNA-binding</keyword>
<feature type="domain" description="Ribosomal protein L9" evidence="9">
    <location>
        <begin position="13"/>
        <end position="40"/>
    </location>
</feature>
<dbReference type="InterPro" id="IPR009027">
    <property type="entry name" value="Ribosomal_bL9/RNase_H1_N"/>
</dbReference>
<dbReference type="InterPro" id="IPR036791">
    <property type="entry name" value="Ribosomal_bL9_C_sf"/>
</dbReference>
<sequence length="173" mass="18751">MKVMLLKDVYKLGRAGDVKKVADGYGRNFLIPQGLAVLATVGALKQVDRLRTRAAAQRAALNTEMQSVAAKLADLVLVFSSKAGETGKLYGSVTTQEIAEAINAKTGLEIDKRQIECEPIRTLGEHSARVRLTIDLVPHIKVMVYREGEAPVAEQPAQAEPVVEEQAEEQAAE</sequence>
<evidence type="ECO:0000256" key="2">
    <source>
        <dbReference type="ARBA" id="ARBA00022730"/>
    </source>
</evidence>
<dbReference type="Gene3D" id="3.40.5.10">
    <property type="entry name" value="Ribosomal protein L9, N-terminal domain"/>
    <property type="match status" value="1"/>
</dbReference>
<dbReference type="InterPro" id="IPR000244">
    <property type="entry name" value="Ribosomal_bL9"/>
</dbReference>
<evidence type="ECO:0000256" key="5">
    <source>
        <dbReference type="ARBA" id="ARBA00023274"/>
    </source>
</evidence>